<reference evidence="1" key="1">
    <citation type="submission" date="2021-01" db="EMBL/GenBank/DDBJ databases">
        <authorList>
            <person name="Corre E."/>
            <person name="Pelletier E."/>
            <person name="Niang G."/>
            <person name="Scheremetjew M."/>
            <person name="Finn R."/>
            <person name="Kale V."/>
            <person name="Holt S."/>
            <person name="Cochrane G."/>
            <person name="Meng A."/>
            <person name="Brown T."/>
            <person name="Cohen L."/>
        </authorList>
    </citation>
    <scope>NUCLEOTIDE SEQUENCE</scope>
    <source>
        <strain evidence="1">SAG 11-49</strain>
    </source>
</reference>
<protein>
    <submittedName>
        <fullName evidence="1">Uncharacterized protein</fullName>
    </submittedName>
</protein>
<name>A0A7S0WXL0_9CHLO</name>
<dbReference type="AlphaFoldDB" id="A0A7S0WXL0"/>
<proteinExistence type="predicted"/>
<accession>A0A7S0WXL0</accession>
<dbReference type="EMBL" id="HBFB01026873">
    <property type="protein sequence ID" value="CAD8690382.1"/>
    <property type="molecule type" value="Transcribed_RNA"/>
</dbReference>
<organism evidence="1">
    <name type="scientific">Chlamydomonas leiostraca</name>
    <dbReference type="NCBI Taxonomy" id="1034604"/>
    <lineage>
        <taxon>Eukaryota</taxon>
        <taxon>Viridiplantae</taxon>
        <taxon>Chlorophyta</taxon>
        <taxon>core chlorophytes</taxon>
        <taxon>Chlorophyceae</taxon>
        <taxon>CS clade</taxon>
        <taxon>Chlamydomonadales</taxon>
        <taxon>Chlamydomonadaceae</taxon>
        <taxon>Chlamydomonas</taxon>
    </lineage>
</organism>
<sequence length="109" mass="11348">MRLARSGAMLGAWCSAAPRLTALELAGVRFRGGTSNQLEDLSTLTTLTSLVLHCTLTLAAPCARALSQAASWLRAVRADTCTASQWVASLLHWSGRCGGIMQVACSAGA</sequence>
<gene>
    <name evidence="1" type="ORF">CLEI1391_LOCUS15003</name>
</gene>
<evidence type="ECO:0000313" key="1">
    <source>
        <dbReference type="EMBL" id="CAD8690382.1"/>
    </source>
</evidence>